<keyword evidence="9" id="KW-1185">Reference proteome</keyword>
<keyword evidence="4" id="KW-0288">FMN</keyword>
<evidence type="ECO:0000259" key="7">
    <source>
        <dbReference type="Pfam" id="PF00881"/>
    </source>
</evidence>
<dbReference type="EMBL" id="AMZN01000072">
    <property type="protein sequence ID" value="ELR69469.1"/>
    <property type="molecule type" value="Genomic_DNA"/>
</dbReference>
<keyword evidence="6" id="KW-0560">Oxidoreductase</keyword>
<evidence type="ECO:0000256" key="2">
    <source>
        <dbReference type="ARBA" id="ARBA00007118"/>
    </source>
</evidence>
<evidence type="ECO:0000256" key="1">
    <source>
        <dbReference type="ARBA" id="ARBA00001917"/>
    </source>
</evidence>
<keyword evidence="3" id="KW-0285">Flavoprotein</keyword>
<protein>
    <submittedName>
        <fullName evidence="8">Oxygen-insensitive NAD(P)H nitroreductase</fullName>
    </submittedName>
</protein>
<dbReference type="RefSeq" id="WP_009582160.1">
    <property type="nucleotide sequence ID" value="NZ_AMZN01000072.1"/>
</dbReference>
<dbReference type="Gene3D" id="3.40.109.10">
    <property type="entry name" value="NADH Oxidase"/>
    <property type="match status" value="1"/>
</dbReference>
<dbReference type="OrthoDB" id="9809288at2"/>
<evidence type="ECO:0000313" key="8">
    <source>
        <dbReference type="EMBL" id="ELR69469.1"/>
    </source>
</evidence>
<name>L8JPM9_9BACT</name>
<dbReference type="PANTHER" id="PTHR43673">
    <property type="entry name" value="NAD(P)H NITROREDUCTASE YDGI-RELATED"/>
    <property type="match status" value="1"/>
</dbReference>
<keyword evidence="5" id="KW-0521">NADP</keyword>
<dbReference type="GO" id="GO:0016491">
    <property type="term" value="F:oxidoreductase activity"/>
    <property type="evidence" value="ECO:0007669"/>
    <property type="project" value="UniProtKB-KW"/>
</dbReference>
<dbReference type="PANTHER" id="PTHR43673:SF2">
    <property type="entry name" value="NITROREDUCTASE"/>
    <property type="match status" value="1"/>
</dbReference>
<evidence type="ECO:0000256" key="6">
    <source>
        <dbReference type="ARBA" id="ARBA00023002"/>
    </source>
</evidence>
<dbReference type="STRING" id="1237149.C900_05001"/>
<sequence length="209" mass="24100">MELIKNLRWRYATKKFDPHKKVEQEQLEKIKEAIRLSASSYGLQPYKVLIVEDHETRKILKNASWGQAQVTDASHLIVFCGYSDITNEIIEDFIRITAQVRGQSPDNIRRYGDFIKGKLAEKTDEERQEWAAKQTYLALGNLLAICAELKIDACPMEGFDANEYNKILQLSERNLNAVVAAAIGYRSEDDHAQRERKVRKPSELLFEVK</sequence>
<dbReference type="InterPro" id="IPR029479">
    <property type="entry name" value="Nitroreductase"/>
</dbReference>
<comment type="caution">
    <text evidence="8">The sequence shown here is derived from an EMBL/GenBank/DDBJ whole genome shotgun (WGS) entry which is preliminary data.</text>
</comment>
<dbReference type="CDD" id="cd02149">
    <property type="entry name" value="NfsB-like"/>
    <property type="match status" value="1"/>
</dbReference>
<evidence type="ECO:0000256" key="5">
    <source>
        <dbReference type="ARBA" id="ARBA00022857"/>
    </source>
</evidence>
<dbReference type="Proteomes" id="UP000011135">
    <property type="component" value="Unassembled WGS sequence"/>
</dbReference>
<dbReference type="InterPro" id="IPR000415">
    <property type="entry name" value="Nitroreductase-like"/>
</dbReference>
<dbReference type="eggNOG" id="COG0778">
    <property type="taxonomic scope" value="Bacteria"/>
</dbReference>
<dbReference type="Pfam" id="PF00881">
    <property type="entry name" value="Nitroreductase"/>
    <property type="match status" value="1"/>
</dbReference>
<reference evidence="8 9" key="1">
    <citation type="submission" date="2012-12" db="EMBL/GenBank/DDBJ databases">
        <title>Genome assembly of Fulvivirga imtechensis AK7.</title>
        <authorList>
            <person name="Nupur N."/>
            <person name="Khatri I."/>
            <person name="Kumar R."/>
            <person name="Subramanian S."/>
            <person name="Pinnaka A."/>
        </authorList>
    </citation>
    <scope>NUCLEOTIDE SEQUENCE [LARGE SCALE GENOMIC DNA]</scope>
    <source>
        <strain evidence="8 9">AK7</strain>
    </source>
</reference>
<comment type="similarity">
    <text evidence="2">Belongs to the nitroreductase family.</text>
</comment>
<evidence type="ECO:0000256" key="4">
    <source>
        <dbReference type="ARBA" id="ARBA00022643"/>
    </source>
</evidence>
<dbReference type="SUPFAM" id="SSF55469">
    <property type="entry name" value="FMN-dependent nitroreductase-like"/>
    <property type="match status" value="1"/>
</dbReference>
<evidence type="ECO:0000256" key="3">
    <source>
        <dbReference type="ARBA" id="ARBA00022630"/>
    </source>
</evidence>
<evidence type="ECO:0000313" key="9">
    <source>
        <dbReference type="Proteomes" id="UP000011135"/>
    </source>
</evidence>
<gene>
    <name evidence="8" type="ORF">C900_05001</name>
</gene>
<dbReference type="InterPro" id="IPR033878">
    <property type="entry name" value="NfsB-like"/>
</dbReference>
<dbReference type="PATRIC" id="fig|1237149.3.peg.4469"/>
<comment type="cofactor">
    <cofactor evidence="1">
        <name>FMN</name>
        <dbReference type="ChEBI" id="CHEBI:58210"/>
    </cofactor>
</comment>
<dbReference type="AlphaFoldDB" id="L8JPM9"/>
<accession>L8JPM9</accession>
<proteinExistence type="inferred from homology"/>
<feature type="domain" description="Nitroreductase" evidence="7">
    <location>
        <begin position="7"/>
        <end position="185"/>
    </location>
</feature>
<organism evidence="8 9">
    <name type="scientific">Fulvivirga imtechensis AK7</name>
    <dbReference type="NCBI Taxonomy" id="1237149"/>
    <lineage>
        <taxon>Bacteria</taxon>
        <taxon>Pseudomonadati</taxon>
        <taxon>Bacteroidota</taxon>
        <taxon>Cytophagia</taxon>
        <taxon>Cytophagales</taxon>
        <taxon>Fulvivirgaceae</taxon>
        <taxon>Fulvivirga</taxon>
    </lineage>
</organism>